<dbReference type="PANTHER" id="PTHR46840:SF2">
    <property type="entry name" value="ARMADILLO REPEAT-CONTAINING PROTEIN 1"/>
    <property type="match status" value="1"/>
</dbReference>
<dbReference type="Proteomes" id="UP000005408">
    <property type="component" value="Unassembled WGS sequence"/>
</dbReference>
<proteinExistence type="predicted"/>
<evidence type="ECO:0000313" key="2">
    <source>
        <dbReference type="EnsemblMetazoa" id="G1678.2:cds"/>
    </source>
</evidence>
<keyword evidence="3" id="KW-1185">Reference proteome</keyword>
<dbReference type="InterPro" id="IPR016617">
    <property type="entry name" value="ARMC1"/>
</dbReference>
<organism evidence="2 3">
    <name type="scientific">Magallana gigas</name>
    <name type="common">Pacific oyster</name>
    <name type="synonym">Crassostrea gigas</name>
    <dbReference type="NCBI Taxonomy" id="29159"/>
    <lineage>
        <taxon>Eukaryota</taxon>
        <taxon>Metazoa</taxon>
        <taxon>Spiralia</taxon>
        <taxon>Lophotrochozoa</taxon>
        <taxon>Mollusca</taxon>
        <taxon>Bivalvia</taxon>
        <taxon>Autobranchia</taxon>
        <taxon>Pteriomorphia</taxon>
        <taxon>Ostreida</taxon>
        <taxon>Ostreoidea</taxon>
        <taxon>Ostreidae</taxon>
        <taxon>Magallana</taxon>
    </lineage>
</organism>
<evidence type="ECO:0000256" key="1">
    <source>
        <dbReference type="SAM" id="MobiDB-lite"/>
    </source>
</evidence>
<feature type="region of interest" description="Disordered" evidence="1">
    <location>
        <begin position="222"/>
        <end position="253"/>
    </location>
</feature>
<evidence type="ECO:0000313" key="3">
    <source>
        <dbReference type="Proteomes" id="UP000005408"/>
    </source>
</evidence>
<dbReference type="EnsemblMetazoa" id="G1678.2">
    <property type="protein sequence ID" value="G1678.2:cds"/>
    <property type="gene ID" value="G1678"/>
</dbReference>
<dbReference type="EnsemblMetazoa" id="G1678.1">
    <property type="protein sequence ID" value="G1678.1:cds"/>
    <property type="gene ID" value="G1678"/>
</dbReference>
<dbReference type="AlphaFoldDB" id="A0A8W8J429"/>
<dbReference type="OrthoDB" id="17335at2759"/>
<sequence length="276" mass="30856">MASADTVLVMKGMAADPLKRKLLLKDATCMGGLIMVLSNPDPKIIISALETLILMADTNDHRRVLRDFIGMMEQLETIINSQKKCDARVHNLAEKLYVMITETSEPQTPLKDTSNSVPNSRKNSACKNKSLQGHRTRHITLQIRGLLDKTDRDVLMRLVLQVKGVISVTFDMNKKRCFLRVKPDIKPETVVQAVAKSMTMTAQQVVKDEYGAEVLVSFGANPQDMDKENTTLPDYLPEDPDSPKANSQSVARIKKDDNKSGWLSSAATFITNSFYW</sequence>
<evidence type="ECO:0008006" key="4">
    <source>
        <dbReference type="Google" id="ProtNLM"/>
    </source>
</evidence>
<reference evidence="2" key="1">
    <citation type="submission" date="2022-08" db="UniProtKB">
        <authorList>
            <consortium name="EnsemblMetazoa"/>
        </authorList>
    </citation>
    <scope>IDENTIFICATION</scope>
    <source>
        <strain evidence="2">05x7-T-G4-1.051#20</strain>
    </source>
</reference>
<name>A0A8W8J429_MAGGI</name>
<dbReference type="OMA" id="VTRNKFN"/>
<dbReference type="PANTHER" id="PTHR46840">
    <property type="entry name" value="ARMADILLO REPEAT-CONTAINING PROTEIN 1"/>
    <property type="match status" value="1"/>
</dbReference>
<accession>A0A8W8J429</accession>
<feature type="region of interest" description="Disordered" evidence="1">
    <location>
        <begin position="106"/>
        <end position="131"/>
    </location>
</feature>
<protein>
    <recommendedName>
        <fullName evidence="4">Armadillo repeat-containing protein 1</fullName>
    </recommendedName>
</protein>